<evidence type="ECO:0000313" key="2">
    <source>
        <dbReference type="Proteomes" id="UP000789706"/>
    </source>
</evidence>
<reference evidence="1" key="1">
    <citation type="submission" date="2021-06" db="EMBL/GenBank/DDBJ databases">
        <authorList>
            <person name="Kallberg Y."/>
            <person name="Tangrot J."/>
            <person name="Rosling A."/>
        </authorList>
    </citation>
    <scope>NUCLEOTIDE SEQUENCE</scope>
    <source>
        <strain evidence="1">AZ414A</strain>
    </source>
</reference>
<evidence type="ECO:0000313" key="1">
    <source>
        <dbReference type="EMBL" id="CAG8465885.1"/>
    </source>
</evidence>
<gene>
    <name evidence="1" type="ORF">DEBURN_LOCUS2915</name>
</gene>
<dbReference type="OrthoDB" id="2342438at2759"/>
<name>A0A9N8VZQ0_9GLOM</name>
<dbReference type="EMBL" id="CAJVPK010000170">
    <property type="protein sequence ID" value="CAG8465885.1"/>
    <property type="molecule type" value="Genomic_DNA"/>
</dbReference>
<keyword evidence="2" id="KW-1185">Reference proteome</keyword>
<sequence length="120" mass="13444">MVDNSELRFVAKIIRNKSRQRSCSILVGQNNIFNPLKIHIIEPSHKIIEFGSIDSPLSSTSTYSSCSGGTGIEWNRRKSVAQLIFYWETVFLVGAKAARKYAGWGPSVVSLVTNLAKHYR</sequence>
<comment type="caution">
    <text evidence="1">The sequence shown here is derived from an EMBL/GenBank/DDBJ whole genome shotgun (WGS) entry which is preliminary data.</text>
</comment>
<dbReference type="AlphaFoldDB" id="A0A9N8VZQ0"/>
<protein>
    <submittedName>
        <fullName evidence="1">905_t:CDS:1</fullName>
    </submittedName>
</protein>
<accession>A0A9N8VZQ0</accession>
<proteinExistence type="predicted"/>
<organism evidence="1 2">
    <name type="scientific">Diversispora eburnea</name>
    <dbReference type="NCBI Taxonomy" id="1213867"/>
    <lineage>
        <taxon>Eukaryota</taxon>
        <taxon>Fungi</taxon>
        <taxon>Fungi incertae sedis</taxon>
        <taxon>Mucoromycota</taxon>
        <taxon>Glomeromycotina</taxon>
        <taxon>Glomeromycetes</taxon>
        <taxon>Diversisporales</taxon>
        <taxon>Diversisporaceae</taxon>
        <taxon>Diversispora</taxon>
    </lineage>
</organism>
<dbReference type="Proteomes" id="UP000789706">
    <property type="component" value="Unassembled WGS sequence"/>
</dbReference>